<evidence type="ECO:0000256" key="1">
    <source>
        <dbReference type="SAM" id="MobiDB-lite"/>
    </source>
</evidence>
<feature type="region of interest" description="Disordered" evidence="1">
    <location>
        <begin position="1"/>
        <end position="99"/>
    </location>
</feature>
<reference evidence="3" key="1">
    <citation type="submission" date="2022-11" db="UniProtKB">
        <authorList>
            <consortium name="WormBaseParasite"/>
        </authorList>
    </citation>
    <scope>IDENTIFICATION</scope>
</reference>
<name>A0A914XNJ1_9BILA</name>
<sequence>MDRPSGAGGATRADESFPHGTKVGSGGRGGSDDLGAPDTVADSARHRWLRPAEQNTGRGLPLTAGSAARDQRVRGRRRAVPSIARRTAESESVSPPIVDDATKSATKVGENFTFVYRCTQTRKECASVKRKNCNI</sequence>
<keyword evidence="2" id="KW-1185">Reference proteome</keyword>
<organism evidence="2 3">
    <name type="scientific">Plectus sambesii</name>
    <dbReference type="NCBI Taxonomy" id="2011161"/>
    <lineage>
        <taxon>Eukaryota</taxon>
        <taxon>Metazoa</taxon>
        <taxon>Ecdysozoa</taxon>
        <taxon>Nematoda</taxon>
        <taxon>Chromadorea</taxon>
        <taxon>Plectida</taxon>
        <taxon>Plectina</taxon>
        <taxon>Plectoidea</taxon>
        <taxon>Plectidae</taxon>
        <taxon>Plectus</taxon>
    </lineage>
</organism>
<dbReference type="WBParaSite" id="PSAMB.scaffold876size39720.g9338.t1">
    <property type="protein sequence ID" value="PSAMB.scaffold876size39720.g9338.t1"/>
    <property type="gene ID" value="PSAMB.scaffold876size39720.g9338"/>
</dbReference>
<proteinExistence type="predicted"/>
<protein>
    <submittedName>
        <fullName evidence="3">Uncharacterized protein</fullName>
    </submittedName>
</protein>
<evidence type="ECO:0000313" key="2">
    <source>
        <dbReference type="Proteomes" id="UP000887566"/>
    </source>
</evidence>
<dbReference type="Proteomes" id="UP000887566">
    <property type="component" value="Unplaced"/>
</dbReference>
<evidence type="ECO:0000313" key="3">
    <source>
        <dbReference type="WBParaSite" id="PSAMB.scaffold876size39720.g9338.t1"/>
    </source>
</evidence>
<dbReference type="AlphaFoldDB" id="A0A914XNJ1"/>
<accession>A0A914XNJ1</accession>